<proteinExistence type="predicted"/>
<evidence type="ECO:0000313" key="2">
    <source>
        <dbReference type="Proteomes" id="UP000784294"/>
    </source>
</evidence>
<dbReference type="Proteomes" id="UP000784294">
    <property type="component" value="Unassembled WGS sequence"/>
</dbReference>
<name>A0A3S5B7B0_9PLAT</name>
<dbReference type="EMBL" id="CAAALY010250847">
    <property type="protein sequence ID" value="VEL35861.1"/>
    <property type="molecule type" value="Genomic_DNA"/>
</dbReference>
<protein>
    <submittedName>
        <fullName evidence="1">Uncharacterized protein</fullName>
    </submittedName>
</protein>
<sequence>MWSCRCPKMSCVYLHAKVTAWSDWCGLDKKETFFPWPMGFLGLPASPSLLAASFYSTGLGLDICPSAFVSLPWLARFLLAGGDGNFC</sequence>
<dbReference type="AlphaFoldDB" id="A0A3S5B7B0"/>
<evidence type="ECO:0000313" key="1">
    <source>
        <dbReference type="EMBL" id="VEL35861.1"/>
    </source>
</evidence>
<accession>A0A3S5B7B0</accession>
<keyword evidence="2" id="KW-1185">Reference proteome</keyword>
<comment type="caution">
    <text evidence="1">The sequence shown here is derived from an EMBL/GenBank/DDBJ whole genome shotgun (WGS) entry which is preliminary data.</text>
</comment>
<reference evidence="1" key="1">
    <citation type="submission" date="2018-11" db="EMBL/GenBank/DDBJ databases">
        <authorList>
            <consortium name="Pathogen Informatics"/>
        </authorList>
    </citation>
    <scope>NUCLEOTIDE SEQUENCE</scope>
</reference>
<gene>
    <name evidence="1" type="ORF">PXEA_LOCUS29301</name>
</gene>
<organism evidence="1 2">
    <name type="scientific">Protopolystoma xenopodis</name>
    <dbReference type="NCBI Taxonomy" id="117903"/>
    <lineage>
        <taxon>Eukaryota</taxon>
        <taxon>Metazoa</taxon>
        <taxon>Spiralia</taxon>
        <taxon>Lophotrochozoa</taxon>
        <taxon>Platyhelminthes</taxon>
        <taxon>Monogenea</taxon>
        <taxon>Polyopisthocotylea</taxon>
        <taxon>Polystomatidea</taxon>
        <taxon>Polystomatidae</taxon>
        <taxon>Protopolystoma</taxon>
    </lineage>
</organism>